<dbReference type="Proteomes" id="UP000294746">
    <property type="component" value="Unassembled WGS sequence"/>
</dbReference>
<gene>
    <name evidence="1" type="ORF">EDD57_16011</name>
</gene>
<dbReference type="RefSeq" id="WP_131849957.1">
    <property type="nucleotide sequence ID" value="NZ_SLXV01000060.1"/>
</dbReference>
<reference evidence="1 2" key="1">
    <citation type="submission" date="2019-03" db="EMBL/GenBank/DDBJ databases">
        <title>Genomic Encyclopedia of Type Strains, Phase IV (KMG-IV): sequencing the most valuable type-strain genomes for metagenomic binning, comparative biology and taxonomic classification.</title>
        <authorList>
            <person name="Goeker M."/>
        </authorList>
    </citation>
    <scope>NUCLEOTIDE SEQUENCE [LARGE SCALE GENOMIC DNA]</scope>
    <source>
        <strain evidence="1 2">DSM 46831</strain>
    </source>
</reference>
<evidence type="ECO:0000313" key="2">
    <source>
        <dbReference type="Proteomes" id="UP000294746"/>
    </source>
</evidence>
<organism evidence="1 2">
    <name type="scientific">Baia soyae</name>
    <dbReference type="NCBI Taxonomy" id="1544746"/>
    <lineage>
        <taxon>Bacteria</taxon>
        <taxon>Bacillati</taxon>
        <taxon>Bacillota</taxon>
        <taxon>Bacilli</taxon>
        <taxon>Bacillales</taxon>
        <taxon>Thermoactinomycetaceae</taxon>
        <taxon>Baia</taxon>
    </lineage>
</organism>
<name>A0A4R2RGL8_9BACL</name>
<dbReference type="EMBL" id="SLXV01000060">
    <property type="protein sequence ID" value="TCP61549.1"/>
    <property type="molecule type" value="Genomic_DNA"/>
</dbReference>
<accession>A0A4R2RGL8</accession>
<evidence type="ECO:0000313" key="1">
    <source>
        <dbReference type="EMBL" id="TCP61549.1"/>
    </source>
</evidence>
<dbReference type="OrthoDB" id="2454533at2"/>
<proteinExistence type="predicted"/>
<dbReference type="AlphaFoldDB" id="A0A4R2RGL8"/>
<comment type="caution">
    <text evidence="1">The sequence shown here is derived from an EMBL/GenBank/DDBJ whole genome shotgun (WGS) entry which is preliminary data.</text>
</comment>
<sequence length="174" mass="19706">MIQTLCVSILLIACQANGMNEELTKSLNSRPPLTIAVVGKPPQVAEKNIQFRQIELGNLKEGKGYHALFIMPEYQKQASEPQFKAIYKKLNYPIFIMGAKKSVDVYMNDDIGYDDLPDSKDGMYAIGFAPFESKEEKQTFGFGLYNDVESKEIIKGTYSLVFQKIYEVLINRSL</sequence>
<keyword evidence="2" id="KW-1185">Reference proteome</keyword>
<protein>
    <submittedName>
        <fullName evidence="1">Uncharacterized protein</fullName>
    </submittedName>
</protein>